<name>A0ABU3WMC5_9NOCA</name>
<gene>
    <name evidence="2" type="ORF">F8M49_06395</name>
</gene>
<organism evidence="2 3">
    <name type="scientific">Rhodococcus zopfii</name>
    <dbReference type="NCBI Taxonomy" id="43772"/>
    <lineage>
        <taxon>Bacteria</taxon>
        <taxon>Bacillati</taxon>
        <taxon>Actinomycetota</taxon>
        <taxon>Actinomycetes</taxon>
        <taxon>Mycobacteriales</taxon>
        <taxon>Nocardiaceae</taxon>
        <taxon>Rhodococcus</taxon>
    </lineage>
</organism>
<proteinExistence type="predicted"/>
<accession>A0ABU3WMC5</accession>
<evidence type="ECO:0000256" key="1">
    <source>
        <dbReference type="SAM" id="MobiDB-lite"/>
    </source>
</evidence>
<evidence type="ECO:0000313" key="2">
    <source>
        <dbReference type="EMBL" id="MDV2475150.1"/>
    </source>
</evidence>
<evidence type="ECO:0000313" key="3">
    <source>
        <dbReference type="Proteomes" id="UP001275440"/>
    </source>
</evidence>
<sequence length="540" mass="59568">MTSIRANMAWPPPELGKVTARVAECRVWWGGDPDKLDDFYGAGGRTSPSGATLKRRAQDAWDAFWGRTQHNPSQSGKRLHAPIGKDIAQLSATALFSKPPVILAADDELNTVQARVDTLFNIPRSHSGLYTAGEMSSALTGVFGRVVWDDQVQDGTWIEWIAPDRAIPEWSRGRLKSVAFFTELESDDPRDVWRHIERYERGRIVHELYKGTPHNLGSIQELAAHDATASLEVQLAGDGYSIVDLGVDDLAVEYVPNQLPNPEWDEDPQLCNFGASDVGAVDLVPLYHQIDRTYSSLMRDVRIAQARMFASSEVLQHRGAGQGLFLPEDQELFTQVGTGIGKEGGAESIFQFHQPAIRVLEHDQVGEMLLREVLRRTGYSPVSFGMSDEVAQTATEAAGKKESTVTTTEGKARYFGVAIQHLTTVALRIDRVKFPKLGVDLKEPLDVDWPPFAQESDLSRAQTVQAWSIASAASTRTKVRYLHQDWNEEQIDDEVELIDAANVVETPAFFGSDNGFGGTPSDANEKPAGEQAPEETNGEE</sequence>
<comment type="caution">
    <text evidence="2">The sequence shown here is derived from an EMBL/GenBank/DDBJ whole genome shotgun (WGS) entry which is preliminary data.</text>
</comment>
<feature type="region of interest" description="Disordered" evidence="1">
    <location>
        <begin position="509"/>
        <end position="540"/>
    </location>
</feature>
<dbReference type="EMBL" id="WBMO01000001">
    <property type="protein sequence ID" value="MDV2475150.1"/>
    <property type="molecule type" value="Genomic_DNA"/>
</dbReference>
<keyword evidence="3" id="KW-1185">Reference proteome</keyword>
<protein>
    <submittedName>
        <fullName evidence="2">Phage portal protein</fullName>
    </submittedName>
</protein>
<dbReference type="Proteomes" id="UP001275440">
    <property type="component" value="Unassembled WGS sequence"/>
</dbReference>
<reference evidence="2 3" key="1">
    <citation type="submission" date="2019-10" db="EMBL/GenBank/DDBJ databases">
        <title>Draft Genome Assembly of Rhodococcus zopfii DSM44189.</title>
        <authorList>
            <person name="Sutton J.M."/>
            <person name="Akob D.M."/>
            <person name="Bushman T.J."/>
        </authorList>
    </citation>
    <scope>NUCLEOTIDE SEQUENCE [LARGE SCALE GENOMIC DNA]</scope>
    <source>
        <strain evidence="2 3">DSM 44189</strain>
    </source>
</reference>